<comment type="caution">
    <text evidence="2">The sequence shown here is derived from an EMBL/GenBank/DDBJ whole genome shotgun (WGS) entry which is preliminary data.</text>
</comment>
<evidence type="ECO:0000256" key="1">
    <source>
        <dbReference type="SAM" id="MobiDB-lite"/>
    </source>
</evidence>
<feature type="non-terminal residue" evidence="2">
    <location>
        <position position="1"/>
    </location>
</feature>
<accession>A0ABD0Q9Q8</accession>
<feature type="region of interest" description="Disordered" evidence="1">
    <location>
        <begin position="1"/>
        <end position="25"/>
    </location>
</feature>
<dbReference type="AlphaFoldDB" id="A0ABD0Q9Q8"/>
<organism evidence="2 3">
    <name type="scientific">Cirrhinus mrigala</name>
    <name type="common">Mrigala</name>
    <dbReference type="NCBI Taxonomy" id="683832"/>
    <lineage>
        <taxon>Eukaryota</taxon>
        <taxon>Metazoa</taxon>
        <taxon>Chordata</taxon>
        <taxon>Craniata</taxon>
        <taxon>Vertebrata</taxon>
        <taxon>Euteleostomi</taxon>
        <taxon>Actinopterygii</taxon>
        <taxon>Neopterygii</taxon>
        <taxon>Teleostei</taxon>
        <taxon>Ostariophysi</taxon>
        <taxon>Cypriniformes</taxon>
        <taxon>Cyprinidae</taxon>
        <taxon>Labeoninae</taxon>
        <taxon>Labeonini</taxon>
        <taxon>Cirrhinus</taxon>
    </lineage>
</organism>
<evidence type="ECO:0000313" key="2">
    <source>
        <dbReference type="EMBL" id="KAL0182927.1"/>
    </source>
</evidence>
<protein>
    <submittedName>
        <fullName evidence="2">Uncharacterized protein</fullName>
    </submittedName>
</protein>
<feature type="compositionally biased region" description="Polar residues" evidence="1">
    <location>
        <begin position="1"/>
        <end position="12"/>
    </location>
</feature>
<keyword evidence="3" id="KW-1185">Reference proteome</keyword>
<proteinExistence type="predicted"/>
<name>A0ABD0Q9Q8_CIRMR</name>
<gene>
    <name evidence="2" type="ORF">M9458_022302</name>
</gene>
<sequence>KTFQLPGSSSPPYDNMTEESAFDNPVNETGVSMDAINLRDVGSHNTIVLS</sequence>
<evidence type="ECO:0000313" key="3">
    <source>
        <dbReference type="Proteomes" id="UP001529510"/>
    </source>
</evidence>
<dbReference type="Proteomes" id="UP001529510">
    <property type="component" value="Unassembled WGS sequence"/>
</dbReference>
<reference evidence="2 3" key="1">
    <citation type="submission" date="2024-05" db="EMBL/GenBank/DDBJ databases">
        <title>Genome sequencing and assembly of Indian major carp, Cirrhinus mrigala (Hamilton, 1822).</title>
        <authorList>
            <person name="Mohindra V."/>
            <person name="Chowdhury L.M."/>
            <person name="Lal K."/>
            <person name="Jena J.K."/>
        </authorList>
    </citation>
    <scope>NUCLEOTIDE SEQUENCE [LARGE SCALE GENOMIC DNA]</scope>
    <source>
        <strain evidence="2">CM1030</strain>
        <tissue evidence="2">Blood</tissue>
    </source>
</reference>
<dbReference type="EMBL" id="JAMKFB020000010">
    <property type="protein sequence ID" value="KAL0182927.1"/>
    <property type="molecule type" value="Genomic_DNA"/>
</dbReference>